<evidence type="ECO:0000313" key="1">
    <source>
        <dbReference type="EMBL" id="TDP59106.1"/>
    </source>
</evidence>
<name>A0A4R6QAZ8_9FIRM</name>
<proteinExistence type="predicted"/>
<gene>
    <name evidence="1" type="ORF">EV211_10438</name>
</gene>
<protein>
    <submittedName>
        <fullName evidence="1">Uncharacterized protein</fullName>
    </submittedName>
</protein>
<dbReference type="Proteomes" id="UP000295500">
    <property type="component" value="Unassembled WGS sequence"/>
</dbReference>
<organism evidence="1 2">
    <name type="scientific">Aminicella lysinilytica</name>
    <dbReference type="NCBI Taxonomy" id="433323"/>
    <lineage>
        <taxon>Bacteria</taxon>
        <taxon>Bacillati</taxon>
        <taxon>Bacillota</taxon>
        <taxon>Clostridia</taxon>
        <taxon>Peptostreptococcales</taxon>
        <taxon>Anaerovoracaceae</taxon>
        <taxon>Aminicella</taxon>
    </lineage>
</organism>
<sequence length="79" mass="8468">MVSSSHSPFASTSDSAWRLLFLSFHFTGGSSCSCGNAYMSVLAAWLKESLILDLHSMDRHITKGLNDSAVTSTAIVANE</sequence>
<accession>A0A4R6QAZ8</accession>
<reference evidence="1 2" key="1">
    <citation type="submission" date="2019-03" db="EMBL/GenBank/DDBJ databases">
        <title>Genomic Encyclopedia of Type Strains, Phase IV (KMG-IV): sequencing the most valuable type-strain genomes for metagenomic binning, comparative biology and taxonomic classification.</title>
        <authorList>
            <person name="Goeker M."/>
        </authorList>
    </citation>
    <scope>NUCLEOTIDE SEQUENCE [LARGE SCALE GENOMIC DNA]</scope>
    <source>
        <strain evidence="1 2">DSM 28287</strain>
    </source>
</reference>
<comment type="caution">
    <text evidence="1">The sequence shown here is derived from an EMBL/GenBank/DDBJ whole genome shotgun (WGS) entry which is preliminary data.</text>
</comment>
<evidence type="ECO:0000313" key="2">
    <source>
        <dbReference type="Proteomes" id="UP000295500"/>
    </source>
</evidence>
<dbReference type="EMBL" id="SNXO01000004">
    <property type="protein sequence ID" value="TDP59106.1"/>
    <property type="molecule type" value="Genomic_DNA"/>
</dbReference>
<keyword evidence="2" id="KW-1185">Reference proteome</keyword>
<dbReference type="AlphaFoldDB" id="A0A4R6QAZ8"/>